<proteinExistence type="predicted"/>
<accession>A0A1X7VWR9</accession>
<organism evidence="2">
    <name type="scientific">Amphimedon queenslandica</name>
    <name type="common">Sponge</name>
    <dbReference type="NCBI Taxonomy" id="400682"/>
    <lineage>
        <taxon>Eukaryota</taxon>
        <taxon>Metazoa</taxon>
        <taxon>Porifera</taxon>
        <taxon>Demospongiae</taxon>
        <taxon>Heteroscleromorpha</taxon>
        <taxon>Haplosclerida</taxon>
        <taxon>Niphatidae</taxon>
        <taxon>Amphimedon</taxon>
    </lineage>
</organism>
<protein>
    <recommendedName>
        <fullName evidence="1">Integrase core domain-containing protein</fullName>
    </recommendedName>
</protein>
<feature type="domain" description="Integrase core" evidence="1">
    <location>
        <begin position="32"/>
        <end position="135"/>
    </location>
</feature>
<dbReference type="EnsemblMetazoa" id="Aqu2.1.44583_001">
    <property type="protein sequence ID" value="Aqu2.1.44583_001"/>
    <property type="gene ID" value="Aqu2.1.44583"/>
</dbReference>
<dbReference type="PANTHER" id="PTHR46791">
    <property type="entry name" value="EXPRESSED PROTEIN"/>
    <property type="match status" value="1"/>
</dbReference>
<dbReference type="Pfam" id="PF24764">
    <property type="entry name" value="rva_4"/>
    <property type="match status" value="1"/>
</dbReference>
<dbReference type="AlphaFoldDB" id="A0A1X7VWR9"/>
<reference evidence="2" key="1">
    <citation type="submission" date="2017-05" db="UniProtKB">
        <authorList>
            <consortium name="EnsemblMetazoa"/>
        </authorList>
    </citation>
    <scope>IDENTIFICATION</scope>
</reference>
<dbReference type="InParanoid" id="A0A1X7VWR9"/>
<dbReference type="STRING" id="400682.A0A1X7VWR9"/>
<name>A0A1X7VWR9_AMPQE</name>
<dbReference type="InterPro" id="IPR058913">
    <property type="entry name" value="Integrase_dom_put"/>
</dbReference>
<sequence length="220" mass="24942">MKDAENKLDEIATAFGTSCTTLWRRLKEYNVSTSKGIGRGSHIAGCSTRNQRIERLCRNLYRCVASTYNALFHAMEAVEVLDPDDEVNLFVLHCLYLPRINNSIEEFCKALKKHPLRIEHCWSPYKIWTNSVLRDEIDHEIPDLDSFGLDQEGPIADEQTNTVVVPETFESLSEGIKDTFLQQLYQVTSNIGNIDAIVEFLEVKALLNDLPEASSDSNSE</sequence>
<dbReference type="OrthoDB" id="5962691at2759"/>
<evidence type="ECO:0000259" key="1">
    <source>
        <dbReference type="Pfam" id="PF24764"/>
    </source>
</evidence>
<dbReference type="PANTHER" id="PTHR46791:SF5">
    <property type="entry name" value="CLR5 DOMAIN-CONTAINING PROTEIN-RELATED"/>
    <property type="match status" value="1"/>
</dbReference>
<evidence type="ECO:0000313" key="2">
    <source>
        <dbReference type="EnsemblMetazoa" id="Aqu2.1.44583_001"/>
    </source>
</evidence>